<dbReference type="EMBL" id="GBRH01217160">
    <property type="protein sequence ID" value="JAD80735.1"/>
    <property type="molecule type" value="Transcribed_RNA"/>
</dbReference>
<name>A0A0A9D519_ARUDO</name>
<sequence length="48" mass="5246">MCRRFPNALGSRRFIVSESAWGQAETQGGRNVRNLPVLQAGSIDGLDN</sequence>
<organism evidence="1">
    <name type="scientific">Arundo donax</name>
    <name type="common">Giant reed</name>
    <name type="synonym">Donax arundinaceus</name>
    <dbReference type="NCBI Taxonomy" id="35708"/>
    <lineage>
        <taxon>Eukaryota</taxon>
        <taxon>Viridiplantae</taxon>
        <taxon>Streptophyta</taxon>
        <taxon>Embryophyta</taxon>
        <taxon>Tracheophyta</taxon>
        <taxon>Spermatophyta</taxon>
        <taxon>Magnoliopsida</taxon>
        <taxon>Liliopsida</taxon>
        <taxon>Poales</taxon>
        <taxon>Poaceae</taxon>
        <taxon>PACMAD clade</taxon>
        <taxon>Arundinoideae</taxon>
        <taxon>Arundineae</taxon>
        <taxon>Arundo</taxon>
    </lineage>
</organism>
<reference evidence="1" key="1">
    <citation type="submission" date="2014-09" db="EMBL/GenBank/DDBJ databases">
        <authorList>
            <person name="Magalhaes I.L.F."/>
            <person name="Oliveira U."/>
            <person name="Santos F.R."/>
            <person name="Vidigal T.H.D.A."/>
            <person name="Brescovit A.D."/>
            <person name="Santos A.J."/>
        </authorList>
    </citation>
    <scope>NUCLEOTIDE SEQUENCE</scope>
    <source>
        <tissue evidence="1">Shoot tissue taken approximately 20 cm above the soil surface</tissue>
    </source>
</reference>
<reference evidence="1" key="2">
    <citation type="journal article" date="2015" name="Data Brief">
        <title>Shoot transcriptome of the giant reed, Arundo donax.</title>
        <authorList>
            <person name="Barrero R.A."/>
            <person name="Guerrero F.D."/>
            <person name="Moolhuijzen P."/>
            <person name="Goolsby J.A."/>
            <person name="Tidwell J."/>
            <person name="Bellgard S.E."/>
            <person name="Bellgard M.I."/>
        </authorList>
    </citation>
    <scope>NUCLEOTIDE SEQUENCE</scope>
    <source>
        <tissue evidence="1">Shoot tissue taken approximately 20 cm above the soil surface</tissue>
    </source>
</reference>
<evidence type="ECO:0000313" key="1">
    <source>
        <dbReference type="EMBL" id="JAD80735.1"/>
    </source>
</evidence>
<accession>A0A0A9D519</accession>
<dbReference type="AlphaFoldDB" id="A0A0A9D519"/>
<protein>
    <submittedName>
        <fullName evidence="1">Uncharacterized protein</fullName>
    </submittedName>
</protein>
<proteinExistence type="predicted"/>